<dbReference type="PANTHER" id="PTHR37204:SF1">
    <property type="entry name" value="TRANSMEMBRANE PROTEIN"/>
    <property type="match status" value="1"/>
</dbReference>
<evidence type="ECO:0000313" key="2">
    <source>
        <dbReference type="EMBL" id="KAK9836686.1"/>
    </source>
</evidence>
<dbReference type="EMBL" id="JALJOS010000007">
    <property type="protein sequence ID" value="KAK9836686.1"/>
    <property type="molecule type" value="Genomic_DNA"/>
</dbReference>
<gene>
    <name evidence="2" type="ORF">WJX74_006002</name>
</gene>
<comment type="caution">
    <text evidence="2">The sequence shown here is derived from an EMBL/GenBank/DDBJ whole genome shotgun (WGS) entry which is preliminary data.</text>
</comment>
<reference evidence="2 3" key="1">
    <citation type="journal article" date="2024" name="Nat. Commun.">
        <title>Phylogenomics reveals the evolutionary origins of lichenization in chlorophyte algae.</title>
        <authorList>
            <person name="Puginier C."/>
            <person name="Libourel C."/>
            <person name="Otte J."/>
            <person name="Skaloud P."/>
            <person name="Haon M."/>
            <person name="Grisel S."/>
            <person name="Petersen M."/>
            <person name="Berrin J.G."/>
            <person name="Delaux P.M."/>
            <person name="Dal Grande F."/>
            <person name="Keller J."/>
        </authorList>
    </citation>
    <scope>NUCLEOTIDE SEQUENCE [LARGE SCALE GENOMIC DNA]</scope>
    <source>
        <strain evidence="2 3">SAG 2145</strain>
    </source>
</reference>
<keyword evidence="3" id="KW-1185">Reference proteome</keyword>
<proteinExistence type="predicted"/>
<accession>A0AAW1RSD2</accession>
<protein>
    <submittedName>
        <fullName evidence="2">Uncharacterized protein</fullName>
    </submittedName>
</protein>
<sequence>MSTENLPNLRELYKRMDRSFLQSGLDLPAVQHTRRYYANPDTSPSPHRYVDFPAPQLQALDVRLLAFLIAENQQLADMAVSATKAIFEALPAGPHGPAHGSAHDTASQANADRERAAVQQLIVNAHPPQLQVEQIVLANSGTLLLCFSDFTSHLQRLRAALRQAFPGAPSKQSSICHVTLGRILSLQQLHPEQAASVHARCQEWSCKLHGMRYNPTHVWHILEETFTKVDGHRQKVIFGSKGP</sequence>
<evidence type="ECO:0000256" key="1">
    <source>
        <dbReference type="SAM" id="MobiDB-lite"/>
    </source>
</evidence>
<feature type="region of interest" description="Disordered" evidence="1">
    <location>
        <begin position="93"/>
        <end position="113"/>
    </location>
</feature>
<dbReference type="PANTHER" id="PTHR37204">
    <property type="entry name" value="TRANSMEMBRANE PROTEIN"/>
    <property type="match status" value="1"/>
</dbReference>
<dbReference type="Gene3D" id="3.90.1140.10">
    <property type="entry name" value="Cyclic phosphodiesterase"/>
    <property type="match status" value="1"/>
</dbReference>
<name>A0AAW1RSD2_9CHLO</name>
<dbReference type="AlphaFoldDB" id="A0AAW1RSD2"/>
<evidence type="ECO:0000313" key="3">
    <source>
        <dbReference type="Proteomes" id="UP001438707"/>
    </source>
</evidence>
<dbReference type="Proteomes" id="UP001438707">
    <property type="component" value="Unassembled WGS sequence"/>
</dbReference>
<organism evidence="2 3">
    <name type="scientific">Apatococcus lobatus</name>
    <dbReference type="NCBI Taxonomy" id="904363"/>
    <lineage>
        <taxon>Eukaryota</taxon>
        <taxon>Viridiplantae</taxon>
        <taxon>Chlorophyta</taxon>
        <taxon>core chlorophytes</taxon>
        <taxon>Trebouxiophyceae</taxon>
        <taxon>Chlorellales</taxon>
        <taxon>Chlorellaceae</taxon>
        <taxon>Apatococcus</taxon>
    </lineage>
</organism>